<feature type="compositionally biased region" description="Basic and acidic residues" evidence="1">
    <location>
        <begin position="316"/>
        <end position="333"/>
    </location>
</feature>
<proteinExistence type="predicted"/>
<dbReference type="PANTHER" id="PTHR31286:SF163">
    <property type="entry name" value="ZINC KNUCKLE CX2CX4HX4C DOMAIN-CONTAINING PROTEIN"/>
    <property type="match status" value="1"/>
</dbReference>
<feature type="non-terminal residue" evidence="4">
    <location>
        <position position="373"/>
    </location>
</feature>
<evidence type="ECO:0000313" key="4">
    <source>
        <dbReference type="EMBL" id="RID46592.1"/>
    </source>
</evidence>
<feature type="domain" description="DUF4283" evidence="2">
    <location>
        <begin position="22"/>
        <end position="84"/>
    </location>
</feature>
<dbReference type="AlphaFoldDB" id="A0A397XYY6"/>
<organism evidence="4 5">
    <name type="scientific">Brassica campestris</name>
    <name type="common">Field mustard</name>
    <dbReference type="NCBI Taxonomy" id="3711"/>
    <lineage>
        <taxon>Eukaryota</taxon>
        <taxon>Viridiplantae</taxon>
        <taxon>Streptophyta</taxon>
        <taxon>Embryophyta</taxon>
        <taxon>Tracheophyta</taxon>
        <taxon>Spermatophyta</taxon>
        <taxon>Magnoliopsida</taxon>
        <taxon>eudicotyledons</taxon>
        <taxon>Gunneridae</taxon>
        <taxon>Pentapetalae</taxon>
        <taxon>rosids</taxon>
        <taxon>malvids</taxon>
        <taxon>Brassicales</taxon>
        <taxon>Brassicaceae</taxon>
        <taxon>Brassiceae</taxon>
        <taxon>Brassica</taxon>
    </lineage>
</organism>
<evidence type="ECO:0000313" key="5">
    <source>
        <dbReference type="Proteomes" id="UP000264353"/>
    </source>
</evidence>
<reference evidence="4 5" key="1">
    <citation type="submission" date="2018-06" db="EMBL/GenBank/DDBJ databases">
        <title>WGS assembly of Brassica rapa FPsc.</title>
        <authorList>
            <person name="Bowman J."/>
            <person name="Kohchi T."/>
            <person name="Yamato K."/>
            <person name="Jenkins J."/>
            <person name="Shu S."/>
            <person name="Ishizaki K."/>
            <person name="Yamaoka S."/>
            <person name="Nishihama R."/>
            <person name="Nakamura Y."/>
            <person name="Berger F."/>
            <person name="Adam C."/>
            <person name="Aki S."/>
            <person name="Althoff F."/>
            <person name="Araki T."/>
            <person name="Arteaga-Vazquez M."/>
            <person name="Balasubrmanian S."/>
            <person name="Bauer D."/>
            <person name="Boehm C."/>
            <person name="Briginshaw L."/>
            <person name="Caballero-Perez J."/>
            <person name="Catarino B."/>
            <person name="Chen F."/>
            <person name="Chiyoda S."/>
            <person name="Chovatia M."/>
            <person name="Davies K."/>
            <person name="Delmans M."/>
            <person name="Demura T."/>
            <person name="Dierschke T."/>
            <person name="Dolan L."/>
            <person name="Dorantes-Acosta A."/>
            <person name="Eklund D."/>
            <person name="Florent S."/>
            <person name="Flores-Sandoval E."/>
            <person name="Fujiyama A."/>
            <person name="Fukuzawa H."/>
            <person name="Galik B."/>
            <person name="Grimanelli D."/>
            <person name="Grimwood J."/>
            <person name="Grossniklaus U."/>
            <person name="Hamada T."/>
            <person name="Haseloff J."/>
            <person name="Hetherington A."/>
            <person name="Higo A."/>
            <person name="Hirakawa Y."/>
            <person name="Hundley H."/>
            <person name="Ikeda Y."/>
            <person name="Inoue K."/>
            <person name="Inoue S."/>
            <person name="Ishida S."/>
            <person name="Jia Q."/>
            <person name="Kakita M."/>
            <person name="Kanazawa T."/>
            <person name="Kawai Y."/>
            <person name="Kawashima T."/>
            <person name="Kennedy M."/>
            <person name="Kinose K."/>
            <person name="Kinoshita T."/>
            <person name="Kohara Y."/>
            <person name="Koide E."/>
            <person name="Komatsu K."/>
            <person name="Kopischke S."/>
            <person name="Kubo M."/>
            <person name="Kyozuka J."/>
            <person name="Lagercrantz U."/>
            <person name="Lin S."/>
            <person name="Lindquist E."/>
            <person name="Lipzen A."/>
            <person name="Lu C."/>
            <person name="Luna E."/>
            <person name="Martienssen R."/>
            <person name="Minamino N."/>
            <person name="Mizutani M."/>
            <person name="Mizutani M."/>
            <person name="Mochizuki N."/>
            <person name="Monte I."/>
            <person name="Mosher R."/>
            <person name="Nagasaki H."/>
            <person name="Nakagami H."/>
            <person name="Naramoto S."/>
            <person name="Nishitani K."/>
            <person name="Ohtani M."/>
            <person name="Okamoto T."/>
            <person name="Okumura M."/>
            <person name="Phillips J."/>
            <person name="Pollak B."/>
            <person name="Reinders A."/>
            <person name="Roevekamp M."/>
            <person name="Sano R."/>
            <person name="Sawa S."/>
            <person name="Schmid M."/>
            <person name="Shirakawa M."/>
            <person name="Solano R."/>
            <person name="Spunde A."/>
            <person name="Suetsugu N."/>
            <person name="Sugano S."/>
            <person name="Sugiyama A."/>
            <person name="Sun R."/>
            <person name="Suzuki Y."/>
            <person name="Takenaka M."/>
            <person name="Takezawa D."/>
            <person name="Tomogane H."/>
            <person name="Tsuzuki M."/>
            <person name="Ueda T."/>
            <person name="Umeda M."/>
            <person name="Ward J."/>
            <person name="Watanabe Y."/>
            <person name="Yazaki K."/>
            <person name="Yokoyama R."/>
            <person name="Yoshitake Y."/>
            <person name="Yotsui I."/>
            <person name="Zachgo S."/>
            <person name="Schmutz J."/>
        </authorList>
    </citation>
    <scope>NUCLEOTIDE SEQUENCE [LARGE SCALE GENOMIC DNA]</scope>
    <source>
        <strain evidence="5">cv. B-3</strain>
    </source>
</reference>
<dbReference type="Pfam" id="PF14392">
    <property type="entry name" value="zf-CCHC_4"/>
    <property type="match status" value="1"/>
</dbReference>
<dbReference type="EMBL" id="CM010636">
    <property type="protein sequence ID" value="RID46592.1"/>
    <property type="molecule type" value="Genomic_DNA"/>
</dbReference>
<dbReference type="Pfam" id="PF14111">
    <property type="entry name" value="DUF4283"/>
    <property type="match status" value="1"/>
</dbReference>
<feature type="domain" description="Zinc knuckle CX2CX4HX4C" evidence="3">
    <location>
        <begin position="143"/>
        <end position="186"/>
    </location>
</feature>
<evidence type="ECO:0000259" key="3">
    <source>
        <dbReference type="Pfam" id="PF14392"/>
    </source>
</evidence>
<dbReference type="InterPro" id="IPR040256">
    <property type="entry name" value="At4g02000-like"/>
</dbReference>
<name>A0A397XYY6_BRACM</name>
<dbReference type="InterPro" id="IPR025836">
    <property type="entry name" value="Zn_knuckle_CX2CX4HX4C"/>
</dbReference>
<evidence type="ECO:0008006" key="6">
    <source>
        <dbReference type="Google" id="ProtNLM"/>
    </source>
</evidence>
<evidence type="ECO:0000259" key="2">
    <source>
        <dbReference type="Pfam" id="PF14111"/>
    </source>
</evidence>
<dbReference type="InterPro" id="IPR025558">
    <property type="entry name" value="DUF4283"/>
</dbReference>
<gene>
    <name evidence="4" type="ORF">BRARA_I03240</name>
</gene>
<feature type="compositionally biased region" description="Basic and acidic residues" evidence="1">
    <location>
        <begin position="229"/>
        <end position="243"/>
    </location>
</feature>
<feature type="region of interest" description="Disordered" evidence="1">
    <location>
        <begin position="229"/>
        <end position="354"/>
    </location>
</feature>
<accession>A0A397XYY6</accession>
<protein>
    <recommendedName>
        <fullName evidence="6">DUF4283 domain-containing protein</fullName>
    </recommendedName>
</protein>
<dbReference type="Proteomes" id="UP000264353">
    <property type="component" value="Chromosome A9"/>
</dbReference>
<evidence type="ECO:0000256" key="1">
    <source>
        <dbReference type="SAM" id="MobiDB-lite"/>
    </source>
</evidence>
<sequence length="373" mass="44127">MARRLTAAEKGKGLASDHAEPQRIRTLITSLPRKWNIQGDVMGSDLGHNCFQFRFEKEEDLRDVLDNRPYHFGYWMVIIQRWEPIISETFPSLIRLWVRIKGLPLHFWHETMVCNIGKELGTYEKYELTKTSARIRVLVNGLKPLTKEYIIEYGSGEESKITLEYERLENHCSICLCLSQRSEICPSLPEKDNQQKRQDLEPEVESYIPPKETMGEYQSDNHPKRVISENVEKYRSHNDFGKRVDRHGRRYGERISTRHTRNPPPLKEQVSPHQMYARRSRHEPQDKAEYSSPQYTKQRRHHPYESSRRGPLFPQKDIREWRVKQNLDTRQKESTPTSTRQAPAPPVPQEQTLQDLDVNLQTQTREEIMEQLQ</sequence>
<dbReference type="PANTHER" id="PTHR31286">
    <property type="entry name" value="GLYCINE-RICH CELL WALL STRUCTURAL PROTEIN 1.8-LIKE"/>
    <property type="match status" value="1"/>
</dbReference>